<organism evidence="1 2">
    <name type="scientific">Candidatus Accumulibacter proximus</name>
    <dbReference type="NCBI Taxonomy" id="2954385"/>
    <lineage>
        <taxon>Bacteria</taxon>
        <taxon>Pseudomonadati</taxon>
        <taxon>Pseudomonadota</taxon>
        <taxon>Betaproteobacteria</taxon>
        <taxon>Candidatus Accumulibacter</taxon>
    </lineage>
</organism>
<dbReference type="AlphaFoldDB" id="A0A935PVK2"/>
<proteinExistence type="predicted"/>
<name>A0A935PVK2_9PROT</name>
<comment type="caution">
    <text evidence="1">The sequence shown here is derived from an EMBL/GenBank/DDBJ whole genome shotgun (WGS) entry which is preliminary data.</text>
</comment>
<dbReference type="Proteomes" id="UP000697998">
    <property type="component" value="Unassembled WGS sequence"/>
</dbReference>
<gene>
    <name evidence="1" type="ORF">IPJ27_04850</name>
</gene>
<accession>A0A935PVK2</accession>
<evidence type="ECO:0000313" key="1">
    <source>
        <dbReference type="EMBL" id="MBK7674133.1"/>
    </source>
</evidence>
<dbReference type="EMBL" id="JADJMH010000002">
    <property type="protein sequence ID" value="MBK7674133.1"/>
    <property type="molecule type" value="Genomic_DNA"/>
</dbReference>
<evidence type="ECO:0008006" key="3">
    <source>
        <dbReference type="Google" id="ProtNLM"/>
    </source>
</evidence>
<evidence type="ECO:0000313" key="2">
    <source>
        <dbReference type="Proteomes" id="UP000697998"/>
    </source>
</evidence>
<sequence>MVIGLIAAAIVWWRALIRQREGFIDRYPYAKFLDRRLAARRPELSEAQRELVFDGLREYFQLCRESRKRLVAMPSQVVDDAWHEFILFTRQYQQFCESGLGRFLHHTPAEAMRSPTDAQDGIKRAWRLACQRDGIDPKAPQSLPLLFALDAMLGIAGGFVYQVDCLAAAQAGAGTGFCAGHIGCGGGCSGGDGDGSAGDGCSGGGCGGD</sequence>
<reference evidence="1 2" key="1">
    <citation type="submission" date="2020-10" db="EMBL/GenBank/DDBJ databases">
        <title>Connecting structure to function with the recovery of over 1000 high-quality activated sludge metagenome-assembled genomes encoding full-length rRNA genes using long-read sequencing.</title>
        <authorList>
            <person name="Singleton C.M."/>
            <person name="Petriglieri F."/>
            <person name="Kristensen J.M."/>
            <person name="Kirkegaard R.H."/>
            <person name="Michaelsen T.Y."/>
            <person name="Andersen M.H."/>
            <person name="Karst S.M."/>
            <person name="Dueholm M.S."/>
            <person name="Nielsen P.H."/>
            <person name="Albertsen M."/>
        </authorList>
    </citation>
    <scope>NUCLEOTIDE SEQUENCE [LARGE SCALE GENOMIC DNA]</scope>
    <source>
        <strain evidence="1">EsbW_18-Q3-R4-48_BATAC.285</strain>
    </source>
</reference>
<protein>
    <recommendedName>
        <fullName evidence="3">Glycine-rich domain-containing protein-like</fullName>
    </recommendedName>
</protein>